<feature type="transmembrane region" description="Helical" evidence="4">
    <location>
        <begin position="635"/>
        <end position="662"/>
    </location>
</feature>
<evidence type="ECO:0000256" key="2">
    <source>
        <dbReference type="ARBA" id="ARBA00022737"/>
    </source>
</evidence>
<dbReference type="SUPFAM" id="SSF117281">
    <property type="entry name" value="Kelch motif"/>
    <property type="match status" value="1"/>
</dbReference>
<evidence type="ECO:0000256" key="1">
    <source>
        <dbReference type="ARBA" id="ARBA00022441"/>
    </source>
</evidence>
<dbReference type="Pfam" id="PF24681">
    <property type="entry name" value="Kelch_KLHDC2_KLHL20_DRC7"/>
    <property type="match status" value="1"/>
</dbReference>
<feature type="transmembrane region" description="Helical" evidence="4">
    <location>
        <begin position="325"/>
        <end position="349"/>
    </location>
</feature>
<dbReference type="PANTHER" id="PTHR46093">
    <property type="entry name" value="ACYL-COA-BINDING DOMAIN-CONTAINING PROTEIN 5"/>
    <property type="match status" value="1"/>
</dbReference>
<proteinExistence type="predicted"/>
<feature type="region of interest" description="Disordered" evidence="3">
    <location>
        <begin position="830"/>
        <end position="856"/>
    </location>
</feature>
<dbReference type="Proteomes" id="UP000242146">
    <property type="component" value="Unassembled WGS sequence"/>
</dbReference>
<evidence type="ECO:0008006" key="7">
    <source>
        <dbReference type="Google" id="ProtNLM"/>
    </source>
</evidence>
<dbReference type="EMBL" id="MCGT01000043">
    <property type="protein sequence ID" value="ORX45287.1"/>
    <property type="molecule type" value="Genomic_DNA"/>
</dbReference>
<evidence type="ECO:0000256" key="4">
    <source>
        <dbReference type="SAM" id="Phobius"/>
    </source>
</evidence>
<comment type="caution">
    <text evidence="5">The sequence shown here is derived from an EMBL/GenBank/DDBJ whole genome shotgun (WGS) entry which is preliminary data.</text>
</comment>
<keyword evidence="1" id="KW-0880">Kelch repeat</keyword>
<keyword evidence="4" id="KW-0812">Transmembrane</keyword>
<gene>
    <name evidence="5" type="ORF">DM01DRAFT_1386621</name>
</gene>
<evidence type="ECO:0000256" key="3">
    <source>
        <dbReference type="SAM" id="MobiDB-lite"/>
    </source>
</evidence>
<sequence>MAQINTTVYVFGGGQGNVWTIDHNDLNSDHPANLIETNSDRAYQYIPNGLIYQQDGFLVVGAAHPQDPQLSIDYFNVTSHTWQSIYGANAGNNTGDATRPAARFYHATVLINDQILVYGGQNKTHAMGDLWSFSLATHQWTSLPLDPHYSRCGSSLTWINNSSCVVLGGYACAPQQPLPSPRPLSSLSSALLFDITNRTFIEKPLTGPLPTPRLFHTTVQSQDGSTPPYQIYTSSQGQLQDMVAMLNTQAWQWQSVPGTDNLAQPLPQAMAVGWMQDDLLVYGFGTTYQSVDDAIYILDTGNLQWQALDQPVSVDPPTNLSKTRFILHIAFAVVGGVCLLVLIGIMIRLGRRCLDVVKQWIGNAKKTIWKPRIGEPAWAESTRLTLMFITMTFFAFLIFFLVNQVINSPIIDQVSYSDNPTMSISAPDIRFCTNDTQTVIRCATDIGMQCSDYLIKIAAPVRPKQICYLFMAPPNFQLVPTNDRTAGNGSYIKFDYYFGQPAGIETALYHPLHNPNLVSYKLPDVYNRSFTWKDAMEQASFTVWDRKGVLTKNVHHLNSHVVTSGSYELIQHTTLRDTLWNYAGFSPQVDTNYEIDSQVLPETMSSQYSSEPAPLGSFHLYPMHYETKVLHEQRAFALVNATGVFGGLFGLFVSFQVVIFGYRPRSPWGIIHRWSVGQMRSSLLHELHKKFIPQSLNVPIVTPMRGESVMTMLKHQSIMRKTTTNTLSSTQSSSPATVRSPCAMPSPLLPSSTLPFAVSTPTQPPPAASLSSFFDMTMCDEPESYSASASDLDTERLTRMEDRMEMLEKLFQAYYIDDEIFFALESALRHESRPPAPPPQQQRQRSMLRFRSPFKR</sequence>
<feature type="compositionally biased region" description="Basic residues" evidence="3">
    <location>
        <begin position="846"/>
        <end position="856"/>
    </location>
</feature>
<protein>
    <recommendedName>
        <fullName evidence="7">Galactose oxidase</fullName>
    </recommendedName>
</protein>
<reference evidence="5 6" key="1">
    <citation type="submission" date="2016-07" db="EMBL/GenBank/DDBJ databases">
        <title>Pervasive Adenine N6-methylation of Active Genes in Fungi.</title>
        <authorList>
            <consortium name="DOE Joint Genome Institute"/>
            <person name="Mondo S.J."/>
            <person name="Dannebaum R.O."/>
            <person name="Kuo R.C."/>
            <person name="Labutti K."/>
            <person name="Haridas S."/>
            <person name="Kuo A."/>
            <person name="Salamov A."/>
            <person name="Ahrendt S.R."/>
            <person name="Lipzen A."/>
            <person name="Sullivan W."/>
            <person name="Andreopoulos W.B."/>
            <person name="Clum A."/>
            <person name="Lindquist E."/>
            <person name="Daum C."/>
            <person name="Ramamoorthy G.K."/>
            <person name="Gryganskyi A."/>
            <person name="Culley D."/>
            <person name="Magnuson J.K."/>
            <person name="James T.Y."/>
            <person name="O'Malley M.A."/>
            <person name="Stajich J.E."/>
            <person name="Spatafora J.W."/>
            <person name="Visel A."/>
            <person name="Grigoriev I.V."/>
        </authorList>
    </citation>
    <scope>NUCLEOTIDE SEQUENCE [LARGE SCALE GENOMIC DNA]</scope>
    <source>
        <strain evidence="5 6">NRRL 3301</strain>
    </source>
</reference>
<keyword evidence="4" id="KW-0472">Membrane</keyword>
<accession>A0A1X2G542</accession>
<keyword evidence="6" id="KW-1185">Reference proteome</keyword>
<dbReference type="STRING" id="101127.A0A1X2G542"/>
<keyword evidence="2" id="KW-0677">Repeat</keyword>
<feature type="region of interest" description="Disordered" evidence="3">
    <location>
        <begin position="722"/>
        <end position="744"/>
    </location>
</feature>
<dbReference type="Gene3D" id="2.120.10.80">
    <property type="entry name" value="Kelch-type beta propeller"/>
    <property type="match status" value="1"/>
</dbReference>
<dbReference type="PANTHER" id="PTHR46093:SF18">
    <property type="entry name" value="FIBRONECTIN TYPE-III DOMAIN-CONTAINING PROTEIN"/>
    <property type="match status" value="1"/>
</dbReference>
<feature type="transmembrane region" description="Helical" evidence="4">
    <location>
        <begin position="384"/>
        <end position="402"/>
    </location>
</feature>
<keyword evidence="4" id="KW-1133">Transmembrane helix</keyword>
<evidence type="ECO:0000313" key="5">
    <source>
        <dbReference type="EMBL" id="ORX45287.1"/>
    </source>
</evidence>
<name>A0A1X2G542_9FUNG</name>
<evidence type="ECO:0000313" key="6">
    <source>
        <dbReference type="Proteomes" id="UP000242146"/>
    </source>
</evidence>
<organism evidence="5 6">
    <name type="scientific">Hesseltinella vesiculosa</name>
    <dbReference type="NCBI Taxonomy" id="101127"/>
    <lineage>
        <taxon>Eukaryota</taxon>
        <taxon>Fungi</taxon>
        <taxon>Fungi incertae sedis</taxon>
        <taxon>Mucoromycota</taxon>
        <taxon>Mucoromycotina</taxon>
        <taxon>Mucoromycetes</taxon>
        <taxon>Mucorales</taxon>
        <taxon>Cunninghamellaceae</taxon>
        <taxon>Hesseltinella</taxon>
    </lineage>
</organism>
<dbReference type="OrthoDB" id="432528at2759"/>
<dbReference type="AlphaFoldDB" id="A0A1X2G542"/>
<dbReference type="InterPro" id="IPR015915">
    <property type="entry name" value="Kelch-typ_b-propeller"/>
</dbReference>